<keyword evidence="3" id="KW-1185">Reference proteome</keyword>
<feature type="compositionally biased region" description="Basic residues" evidence="1">
    <location>
        <begin position="1"/>
        <end position="11"/>
    </location>
</feature>
<name>A0A669PKW5_PHACC</name>
<accession>A0A669PKW5</accession>
<feature type="region of interest" description="Disordered" evidence="1">
    <location>
        <begin position="1"/>
        <end position="33"/>
    </location>
</feature>
<reference evidence="2" key="2">
    <citation type="submission" date="2025-09" db="UniProtKB">
        <authorList>
            <consortium name="Ensembl"/>
        </authorList>
    </citation>
    <scope>IDENTIFICATION</scope>
</reference>
<dbReference type="Proteomes" id="UP000472261">
    <property type="component" value="Unplaced"/>
</dbReference>
<sequence>MCGRAGSRRGRGCSVRGRGAPGWGRGGGEETQPGTRIRTAVRRELQGRLPVSPYLPVWGGIQLLGMLPLLQVEAALPSPRHLCSVCKQSGLWKCVLLHWKTFKGKKPSPVVFSTIYFFKTNIFKHKYVLFVHFGKNPRMLKKKKNRGIVSSWNLFTLMFIL</sequence>
<dbReference type="Ensembl" id="ENSPCLT00000009673.1">
    <property type="protein sequence ID" value="ENSPCLP00000007023.1"/>
    <property type="gene ID" value="ENSPCLG00000005867.1"/>
</dbReference>
<evidence type="ECO:0000313" key="3">
    <source>
        <dbReference type="Proteomes" id="UP000472261"/>
    </source>
</evidence>
<evidence type="ECO:0000313" key="2">
    <source>
        <dbReference type="Ensembl" id="ENSPCLP00000007023.1"/>
    </source>
</evidence>
<reference evidence="2" key="1">
    <citation type="submission" date="2025-08" db="UniProtKB">
        <authorList>
            <consortium name="Ensembl"/>
        </authorList>
    </citation>
    <scope>IDENTIFICATION</scope>
</reference>
<organism evidence="2 3">
    <name type="scientific">Phasianus colchicus</name>
    <name type="common">Common pheasant</name>
    <dbReference type="NCBI Taxonomy" id="9054"/>
    <lineage>
        <taxon>Eukaryota</taxon>
        <taxon>Metazoa</taxon>
        <taxon>Chordata</taxon>
        <taxon>Craniata</taxon>
        <taxon>Vertebrata</taxon>
        <taxon>Euteleostomi</taxon>
        <taxon>Archelosauria</taxon>
        <taxon>Archosauria</taxon>
        <taxon>Dinosauria</taxon>
        <taxon>Saurischia</taxon>
        <taxon>Theropoda</taxon>
        <taxon>Coelurosauria</taxon>
        <taxon>Aves</taxon>
        <taxon>Neognathae</taxon>
        <taxon>Galloanserae</taxon>
        <taxon>Galliformes</taxon>
        <taxon>Phasianidae</taxon>
        <taxon>Phasianinae</taxon>
        <taxon>Phasianus</taxon>
    </lineage>
</organism>
<evidence type="ECO:0000256" key="1">
    <source>
        <dbReference type="SAM" id="MobiDB-lite"/>
    </source>
</evidence>
<proteinExistence type="predicted"/>
<protein>
    <submittedName>
        <fullName evidence="2">Uncharacterized protein</fullName>
    </submittedName>
</protein>
<dbReference type="AlphaFoldDB" id="A0A669PKW5"/>